<evidence type="ECO:0000256" key="1">
    <source>
        <dbReference type="SAM" id="SignalP"/>
    </source>
</evidence>
<keyword evidence="3" id="KW-1185">Reference proteome</keyword>
<dbReference type="EMBL" id="JBIPKE010000019">
    <property type="protein sequence ID" value="MFH6985312.1"/>
    <property type="molecule type" value="Genomic_DNA"/>
</dbReference>
<dbReference type="Proteomes" id="UP001610063">
    <property type="component" value="Unassembled WGS sequence"/>
</dbReference>
<gene>
    <name evidence="2" type="ORF">ACHKAR_17800</name>
</gene>
<sequence>MKNPIQLLSLCLLTLALLSCSEDPDDVKVVDQKGMLTVDISGTSTMNFEDDTLTAYTHAGLFIVKASDLEENNIWIMMDMTQIDNMIGEHTVARTGAEVQINFNLGDGSNYYSATTGVVTVTKYDETFIKGTFSFDAIDAGDASATISATNGQFESTIY</sequence>
<evidence type="ECO:0000313" key="2">
    <source>
        <dbReference type="EMBL" id="MFH6985312.1"/>
    </source>
</evidence>
<feature type="signal peptide" evidence="1">
    <location>
        <begin position="1"/>
        <end position="21"/>
    </location>
</feature>
<accession>A0ABW7ND86</accession>
<evidence type="ECO:0000313" key="3">
    <source>
        <dbReference type="Proteomes" id="UP001610063"/>
    </source>
</evidence>
<protein>
    <recommendedName>
        <fullName evidence="4">DUF4382 domain-containing protein</fullName>
    </recommendedName>
</protein>
<name>A0ABW7ND86_9BACT</name>
<evidence type="ECO:0008006" key="4">
    <source>
        <dbReference type="Google" id="ProtNLM"/>
    </source>
</evidence>
<proteinExistence type="predicted"/>
<reference evidence="2 3" key="1">
    <citation type="journal article" date="2013" name="Int. J. Syst. Evol. Microbiol.">
        <title>Marinoscillum luteum sp. nov., isolated from marine sediment.</title>
        <authorList>
            <person name="Cha I.T."/>
            <person name="Park S.J."/>
            <person name="Kim S.J."/>
            <person name="Kim J.G."/>
            <person name="Jung M.Y."/>
            <person name="Shin K.S."/>
            <person name="Kwon K.K."/>
            <person name="Yang S.H."/>
            <person name="Seo Y.S."/>
            <person name="Rhee S.K."/>
        </authorList>
    </citation>
    <scope>NUCLEOTIDE SEQUENCE [LARGE SCALE GENOMIC DNA]</scope>
    <source>
        <strain evidence="2 3">KCTC 23939</strain>
    </source>
</reference>
<dbReference type="RefSeq" id="WP_395418791.1">
    <property type="nucleotide sequence ID" value="NZ_JBIPKE010000019.1"/>
</dbReference>
<feature type="chain" id="PRO_5045734371" description="DUF4382 domain-containing protein" evidence="1">
    <location>
        <begin position="22"/>
        <end position="159"/>
    </location>
</feature>
<dbReference type="PROSITE" id="PS51257">
    <property type="entry name" value="PROKAR_LIPOPROTEIN"/>
    <property type="match status" value="1"/>
</dbReference>
<comment type="caution">
    <text evidence="2">The sequence shown here is derived from an EMBL/GenBank/DDBJ whole genome shotgun (WGS) entry which is preliminary data.</text>
</comment>
<organism evidence="2 3">
    <name type="scientific">Marinoscillum luteum</name>
    <dbReference type="NCBI Taxonomy" id="861051"/>
    <lineage>
        <taxon>Bacteria</taxon>
        <taxon>Pseudomonadati</taxon>
        <taxon>Bacteroidota</taxon>
        <taxon>Cytophagia</taxon>
        <taxon>Cytophagales</taxon>
        <taxon>Reichenbachiellaceae</taxon>
        <taxon>Marinoscillum</taxon>
    </lineage>
</organism>
<keyword evidence="1" id="KW-0732">Signal</keyword>